<accession>A0A9W9HK92</accession>
<reference evidence="2" key="1">
    <citation type="submission" date="2022-12" db="EMBL/GenBank/DDBJ databases">
        <authorList>
            <person name="Petersen C."/>
        </authorList>
    </citation>
    <scope>NUCLEOTIDE SEQUENCE</scope>
    <source>
        <strain evidence="2">IBT 21472</strain>
    </source>
</reference>
<feature type="compositionally biased region" description="Basic and acidic residues" evidence="1">
    <location>
        <begin position="38"/>
        <end position="47"/>
    </location>
</feature>
<dbReference type="Proteomes" id="UP001147746">
    <property type="component" value="Unassembled WGS sequence"/>
</dbReference>
<evidence type="ECO:0000313" key="2">
    <source>
        <dbReference type="EMBL" id="KAJ5324710.1"/>
    </source>
</evidence>
<dbReference type="AlphaFoldDB" id="A0A9W9HK92"/>
<dbReference type="EMBL" id="JAPZBO010000002">
    <property type="protein sequence ID" value="KAJ5324710.1"/>
    <property type="molecule type" value="Genomic_DNA"/>
</dbReference>
<proteinExistence type="predicted"/>
<dbReference type="OrthoDB" id="4355483at2759"/>
<protein>
    <submittedName>
        <fullName evidence="2">Uncharacterized protein</fullName>
    </submittedName>
</protein>
<gene>
    <name evidence="2" type="ORF">N7476_003310</name>
</gene>
<reference evidence="2" key="2">
    <citation type="journal article" date="2023" name="IMA Fungus">
        <title>Comparative genomic study of the Penicillium genus elucidates a diverse pangenome and 15 lateral gene transfer events.</title>
        <authorList>
            <person name="Petersen C."/>
            <person name="Sorensen T."/>
            <person name="Nielsen M.R."/>
            <person name="Sondergaard T.E."/>
            <person name="Sorensen J.L."/>
            <person name="Fitzpatrick D.A."/>
            <person name="Frisvad J.C."/>
            <person name="Nielsen K.L."/>
        </authorList>
    </citation>
    <scope>NUCLEOTIDE SEQUENCE</scope>
    <source>
        <strain evidence="2">IBT 21472</strain>
    </source>
</reference>
<organism evidence="2 3">
    <name type="scientific">Penicillium atrosanguineum</name>
    <dbReference type="NCBI Taxonomy" id="1132637"/>
    <lineage>
        <taxon>Eukaryota</taxon>
        <taxon>Fungi</taxon>
        <taxon>Dikarya</taxon>
        <taxon>Ascomycota</taxon>
        <taxon>Pezizomycotina</taxon>
        <taxon>Eurotiomycetes</taxon>
        <taxon>Eurotiomycetidae</taxon>
        <taxon>Eurotiales</taxon>
        <taxon>Aspergillaceae</taxon>
        <taxon>Penicillium</taxon>
    </lineage>
</organism>
<evidence type="ECO:0000256" key="1">
    <source>
        <dbReference type="SAM" id="MobiDB-lite"/>
    </source>
</evidence>
<name>A0A9W9HK92_9EURO</name>
<sequence length="221" mass="25246">MPSPTSRPSDSKPSDPKPSSFRSPNGKPPISKHSWNSKQEHNPTFEQDRESFYKSLMHRSRLINREPEKYMEIAQYLTKVAREFDKIKQLADISQGNGRDVPLCFPARCDMIKEEMQKLSQGLTSRSLPPALGSLLIEMLAIHSGRLTLDGSSTAVDLSQALERKIGSNQFDWKRRNKIDRKGQLIVRYAHQIFVRLNQAVPRCQCLQCVRRTLPGVTKKD</sequence>
<feature type="region of interest" description="Disordered" evidence="1">
    <location>
        <begin position="1"/>
        <end position="47"/>
    </location>
</feature>
<keyword evidence="3" id="KW-1185">Reference proteome</keyword>
<evidence type="ECO:0000313" key="3">
    <source>
        <dbReference type="Proteomes" id="UP001147746"/>
    </source>
</evidence>
<comment type="caution">
    <text evidence="2">The sequence shown here is derived from an EMBL/GenBank/DDBJ whole genome shotgun (WGS) entry which is preliminary data.</text>
</comment>